<keyword evidence="3" id="KW-1185">Reference proteome</keyword>
<dbReference type="EMBL" id="JAXIVS010000004">
    <property type="protein sequence ID" value="MDY7227260.1"/>
    <property type="molecule type" value="Genomic_DNA"/>
</dbReference>
<organism evidence="2 3">
    <name type="scientific">Hyalangium rubrum</name>
    <dbReference type="NCBI Taxonomy" id="3103134"/>
    <lineage>
        <taxon>Bacteria</taxon>
        <taxon>Pseudomonadati</taxon>
        <taxon>Myxococcota</taxon>
        <taxon>Myxococcia</taxon>
        <taxon>Myxococcales</taxon>
        <taxon>Cystobacterineae</taxon>
        <taxon>Archangiaceae</taxon>
        <taxon>Hyalangium</taxon>
    </lineage>
</organism>
<sequence length="143" mass="16275">MSAPRYRAWRFLHPDLDMGEEHPGLRLAPTGAIDMVEEHAAIRQAVLLLLTTLPGERVMRPEYGCDLHRLTFSPNDETTAGLAIYYVRRALERWEPRIQLLQVEAGRNPEDAFRLDVTLEYRVRATGRGDRFLYALTLTGGPG</sequence>
<feature type="domain" description="IraD/Gp25-like" evidence="1">
    <location>
        <begin position="38"/>
        <end position="126"/>
    </location>
</feature>
<dbReference type="Proteomes" id="UP001291309">
    <property type="component" value="Unassembled WGS sequence"/>
</dbReference>
<proteinExistence type="predicted"/>
<dbReference type="SUPFAM" id="SSF160719">
    <property type="entry name" value="gpW/gp25-like"/>
    <property type="match status" value="1"/>
</dbReference>
<comment type="caution">
    <text evidence="2">The sequence shown here is derived from an EMBL/GenBank/DDBJ whole genome shotgun (WGS) entry which is preliminary data.</text>
</comment>
<reference evidence="2 3" key="1">
    <citation type="submission" date="2023-12" db="EMBL/GenBank/DDBJ databases">
        <title>the genome sequence of Hyalangium sp. s54d21.</title>
        <authorList>
            <person name="Zhang X."/>
        </authorList>
    </citation>
    <scope>NUCLEOTIDE SEQUENCE [LARGE SCALE GENOMIC DNA]</scope>
    <source>
        <strain evidence="3">s54d21</strain>
    </source>
</reference>
<dbReference type="InterPro" id="IPR007048">
    <property type="entry name" value="IraD/Gp25-like"/>
</dbReference>
<dbReference type="RefSeq" id="WP_321545988.1">
    <property type="nucleotide sequence ID" value="NZ_JAXIVS010000004.1"/>
</dbReference>
<protein>
    <submittedName>
        <fullName evidence="2">GPW/gp25 family protein</fullName>
    </submittedName>
</protein>
<name>A0ABU5H599_9BACT</name>
<dbReference type="Gene3D" id="3.10.450.40">
    <property type="match status" value="1"/>
</dbReference>
<accession>A0ABU5H599</accession>
<evidence type="ECO:0000259" key="1">
    <source>
        <dbReference type="Pfam" id="PF04965"/>
    </source>
</evidence>
<gene>
    <name evidence="2" type="ORF">SYV04_12690</name>
</gene>
<dbReference type="Pfam" id="PF04965">
    <property type="entry name" value="GPW_gp25"/>
    <property type="match status" value="1"/>
</dbReference>
<evidence type="ECO:0000313" key="3">
    <source>
        <dbReference type="Proteomes" id="UP001291309"/>
    </source>
</evidence>
<evidence type="ECO:0000313" key="2">
    <source>
        <dbReference type="EMBL" id="MDY7227260.1"/>
    </source>
</evidence>